<reference evidence="2 3" key="1">
    <citation type="submission" date="2019-09" db="EMBL/GenBank/DDBJ databases">
        <title>YIM 132548 draft genome.</title>
        <authorList>
            <person name="Jiang L."/>
        </authorList>
    </citation>
    <scope>NUCLEOTIDE SEQUENCE [LARGE SCALE GENOMIC DNA]</scope>
    <source>
        <strain evidence="2 3">YIM 132548</strain>
    </source>
</reference>
<keyword evidence="3" id="KW-1185">Reference proteome</keyword>
<evidence type="ECO:0000313" key="3">
    <source>
        <dbReference type="Proteomes" id="UP000441523"/>
    </source>
</evidence>
<protein>
    <submittedName>
        <fullName evidence="2">Isochorismatase family protein</fullName>
    </submittedName>
</protein>
<accession>A0A6N6MVH9</accession>
<gene>
    <name evidence="2" type="ORF">F6X51_13290</name>
</gene>
<evidence type="ECO:0000259" key="1">
    <source>
        <dbReference type="Pfam" id="PF00857"/>
    </source>
</evidence>
<dbReference type="Gene3D" id="3.40.50.850">
    <property type="entry name" value="Isochorismatase-like"/>
    <property type="match status" value="1"/>
</dbReference>
<dbReference type="SUPFAM" id="SSF52499">
    <property type="entry name" value="Isochorismatase-like hydrolases"/>
    <property type="match status" value="1"/>
</dbReference>
<dbReference type="Proteomes" id="UP000441523">
    <property type="component" value="Unassembled WGS sequence"/>
</dbReference>
<feature type="domain" description="Isochorismatase-like" evidence="1">
    <location>
        <begin position="9"/>
        <end position="55"/>
    </location>
</feature>
<dbReference type="InterPro" id="IPR000868">
    <property type="entry name" value="Isochorismatase-like_dom"/>
</dbReference>
<dbReference type="RefSeq" id="WP_150964146.1">
    <property type="nucleotide sequence ID" value="NZ_VZZJ01000010.1"/>
</dbReference>
<proteinExistence type="predicted"/>
<evidence type="ECO:0000313" key="2">
    <source>
        <dbReference type="EMBL" id="KAB1072956.1"/>
    </source>
</evidence>
<name>A0A6N6MVH9_9HYPH</name>
<sequence length="79" mass="8145">MAWRTAAFAICGLATEIGIDPTVRHGADLGLVPNVVADACGGGHEEPGERAMASIGFMGDALLIDSARLTALMDGFRDT</sequence>
<dbReference type="InterPro" id="IPR036380">
    <property type="entry name" value="Isochorismatase-like_sf"/>
</dbReference>
<organism evidence="2 3">
    <name type="scientific">Methylobacterium planeticum</name>
    <dbReference type="NCBI Taxonomy" id="2615211"/>
    <lineage>
        <taxon>Bacteria</taxon>
        <taxon>Pseudomonadati</taxon>
        <taxon>Pseudomonadota</taxon>
        <taxon>Alphaproteobacteria</taxon>
        <taxon>Hyphomicrobiales</taxon>
        <taxon>Methylobacteriaceae</taxon>
        <taxon>Methylobacterium</taxon>
    </lineage>
</organism>
<dbReference type="Pfam" id="PF00857">
    <property type="entry name" value="Isochorismatase"/>
    <property type="match status" value="1"/>
</dbReference>
<dbReference type="EMBL" id="VZZJ01000010">
    <property type="protein sequence ID" value="KAB1072956.1"/>
    <property type="molecule type" value="Genomic_DNA"/>
</dbReference>
<dbReference type="AlphaFoldDB" id="A0A6N6MVH9"/>
<comment type="caution">
    <text evidence="2">The sequence shown here is derived from an EMBL/GenBank/DDBJ whole genome shotgun (WGS) entry which is preliminary data.</text>
</comment>